<dbReference type="AlphaFoldDB" id="A0AAN7AFQ3"/>
<name>A0AAN7AFQ3_9PEZI</name>
<evidence type="ECO:0000313" key="1">
    <source>
        <dbReference type="EMBL" id="KAK4186921.1"/>
    </source>
</evidence>
<reference evidence="1" key="1">
    <citation type="journal article" date="2023" name="Mol. Phylogenet. Evol.">
        <title>Genome-scale phylogeny and comparative genomics of the fungal order Sordariales.</title>
        <authorList>
            <person name="Hensen N."/>
            <person name="Bonometti L."/>
            <person name="Westerberg I."/>
            <person name="Brannstrom I.O."/>
            <person name="Guillou S."/>
            <person name="Cros-Aarteil S."/>
            <person name="Calhoun S."/>
            <person name="Haridas S."/>
            <person name="Kuo A."/>
            <person name="Mondo S."/>
            <person name="Pangilinan J."/>
            <person name="Riley R."/>
            <person name="LaButti K."/>
            <person name="Andreopoulos B."/>
            <person name="Lipzen A."/>
            <person name="Chen C."/>
            <person name="Yan M."/>
            <person name="Daum C."/>
            <person name="Ng V."/>
            <person name="Clum A."/>
            <person name="Steindorff A."/>
            <person name="Ohm R.A."/>
            <person name="Martin F."/>
            <person name="Silar P."/>
            <person name="Natvig D.O."/>
            <person name="Lalanne C."/>
            <person name="Gautier V."/>
            <person name="Ament-Velasquez S.L."/>
            <person name="Kruys A."/>
            <person name="Hutchinson M.I."/>
            <person name="Powell A.J."/>
            <person name="Barry K."/>
            <person name="Miller A.N."/>
            <person name="Grigoriev I.V."/>
            <person name="Debuchy R."/>
            <person name="Gladieux P."/>
            <person name="Hiltunen Thoren M."/>
            <person name="Johannesson H."/>
        </authorList>
    </citation>
    <scope>NUCLEOTIDE SEQUENCE</scope>
    <source>
        <strain evidence="1">PSN309</strain>
    </source>
</reference>
<gene>
    <name evidence="1" type="ORF">QBC35DRAFT_386065</name>
</gene>
<dbReference type="Proteomes" id="UP001302126">
    <property type="component" value="Unassembled WGS sequence"/>
</dbReference>
<sequence length="60" mass="6452">STNSMAISAACHVLPEDRENGYLLPVQWGVISMSGGVGKCAFTTAPQVDIKLPEEGKKYR</sequence>
<reference evidence="1" key="2">
    <citation type="submission" date="2023-05" db="EMBL/GenBank/DDBJ databases">
        <authorList>
            <consortium name="Lawrence Berkeley National Laboratory"/>
            <person name="Steindorff A."/>
            <person name="Hensen N."/>
            <person name="Bonometti L."/>
            <person name="Westerberg I."/>
            <person name="Brannstrom I.O."/>
            <person name="Guillou S."/>
            <person name="Cros-Aarteil S."/>
            <person name="Calhoun S."/>
            <person name="Haridas S."/>
            <person name="Kuo A."/>
            <person name="Mondo S."/>
            <person name="Pangilinan J."/>
            <person name="Riley R."/>
            <person name="Labutti K."/>
            <person name="Andreopoulos B."/>
            <person name="Lipzen A."/>
            <person name="Chen C."/>
            <person name="Yanf M."/>
            <person name="Daum C."/>
            <person name="Ng V."/>
            <person name="Clum A."/>
            <person name="Ohm R."/>
            <person name="Martin F."/>
            <person name="Silar P."/>
            <person name="Natvig D."/>
            <person name="Lalanne C."/>
            <person name="Gautier V."/>
            <person name="Ament-Velasquez S.L."/>
            <person name="Kruys A."/>
            <person name="Hutchinson M.I."/>
            <person name="Powell A.J."/>
            <person name="Barry K."/>
            <person name="Miller A.N."/>
            <person name="Grigoriev I.V."/>
            <person name="Debuchy R."/>
            <person name="Gladieux P."/>
            <person name="Thoren M.H."/>
            <person name="Johannesson H."/>
        </authorList>
    </citation>
    <scope>NUCLEOTIDE SEQUENCE</scope>
    <source>
        <strain evidence="1">PSN309</strain>
    </source>
</reference>
<accession>A0AAN7AFQ3</accession>
<keyword evidence="2" id="KW-1185">Reference proteome</keyword>
<comment type="caution">
    <text evidence="1">The sequence shown here is derived from an EMBL/GenBank/DDBJ whole genome shotgun (WGS) entry which is preliminary data.</text>
</comment>
<organism evidence="1 2">
    <name type="scientific">Podospora australis</name>
    <dbReference type="NCBI Taxonomy" id="1536484"/>
    <lineage>
        <taxon>Eukaryota</taxon>
        <taxon>Fungi</taxon>
        <taxon>Dikarya</taxon>
        <taxon>Ascomycota</taxon>
        <taxon>Pezizomycotina</taxon>
        <taxon>Sordariomycetes</taxon>
        <taxon>Sordariomycetidae</taxon>
        <taxon>Sordariales</taxon>
        <taxon>Podosporaceae</taxon>
        <taxon>Podospora</taxon>
    </lineage>
</organism>
<feature type="non-terminal residue" evidence="1">
    <location>
        <position position="1"/>
    </location>
</feature>
<evidence type="ECO:0000313" key="2">
    <source>
        <dbReference type="Proteomes" id="UP001302126"/>
    </source>
</evidence>
<dbReference type="EMBL" id="MU864412">
    <property type="protein sequence ID" value="KAK4186921.1"/>
    <property type="molecule type" value="Genomic_DNA"/>
</dbReference>
<protein>
    <submittedName>
        <fullName evidence="1">Uncharacterized protein</fullName>
    </submittedName>
</protein>
<proteinExistence type="predicted"/>